<dbReference type="GeneID" id="19150809"/>
<accession>W6YG49</accession>
<dbReference type="eggNOG" id="ENOG502SMB7">
    <property type="taxonomic scope" value="Eukaryota"/>
</dbReference>
<dbReference type="HOGENOM" id="CLU_069197_0_0_1"/>
<dbReference type="STRING" id="930089.W6YG49"/>
<dbReference type="EMBL" id="KI964542">
    <property type="protein sequence ID" value="EUC38462.1"/>
    <property type="molecule type" value="Genomic_DNA"/>
</dbReference>
<gene>
    <name evidence="1" type="ORF">COCCADRAFT_750</name>
</gene>
<reference evidence="1 2" key="1">
    <citation type="journal article" date="2013" name="PLoS Genet.">
        <title>Comparative genome structure, secondary metabolite, and effector coding capacity across Cochliobolus pathogens.</title>
        <authorList>
            <person name="Condon B.J."/>
            <person name="Leng Y."/>
            <person name="Wu D."/>
            <person name="Bushley K.E."/>
            <person name="Ohm R.A."/>
            <person name="Otillar R."/>
            <person name="Martin J."/>
            <person name="Schackwitz W."/>
            <person name="Grimwood J."/>
            <person name="MohdZainudin N."/>
            <person name="Xue C."/>
            <person name="Wang R."/>
            <person name="Manning V.A."/>
            <person name="Dhillon B."/>
            <person name="Tu Z.J."/>
            <person name="Steffenson B.J."/>
            <person name="Salamov A."/>
            <person name="Sun H."/>
            <person name="Lowry S."/>
            <person name="LaButti K."/>
            <person name="Han J."/>
            <person name="Copeland A."/>
            <person name="Lindquist E."/>
            <person name="Barry K."/>
            <person name="Schmutz J."/>
            <person name="Baker S.E."/>
            <person name="Ciuffetti L.M."/>
            <person name="Grigoriev I.V."/>
            <person name="Zhong S."/>
            <person name="Turgeon B.G."/>
        </authorList>
    </citation>
    <scope>NUCLEOTIDE SEQUENCE [LARGE SCALE GENOMIC DNA]</scope>
    <source>
        <strain evidence="1 2">26-R-13</strain>
    </source>
</reference>
<dbReference type="AlphaFoldDB" id="W6YG49"/>
<name>W6YG49_COCC2</name>
<proteinExistence type="predicted"/>
<protein>
    <submittedName>
        <fullName evidence="1">Uncharacterized protein</fullName>
    </submittedName>
</protein>
<dbReference type="Proteomes" id="UP000053841">
    <property type="component" value="Unassembled WGS sequence"/>
</dbReference>
<organism evidence="1 2">
    <name type="scientific">Cochliobolus carbonum (strain 26-R-13)</name>
    <name type="common">Maize leaf spot fungus</name>
    <name type="synonym">Bipolaris zeicola</name>
    <dbReference type="NCBI Taxonomy" id="930089"/>
    <lineage>
        <taxon>Eukaryota</taxon>
        <taxon>Fungi</taxon>
        <taxon>Dikarya</taxon>
        <taxon>Ascomycota</taxon>
        <taxon>Pezizomycotina</taxon>
        <taxon>Dothideomycetes</taxon>
        <taxon>Pleosporomycetidae</taxon>
        <taxon>Pleosporales</taxon>
        <taxon>Pleosporineae</taxon>
        <taxon>Pleosporaceae</taxon>
        <taxon>Bipolaris</taxon>
    </lineage>
</organism>
<evidence type="ECO:0000313" key="1">
    <source>
        <dbReference type="EMBL" id="EUC38462.1"/>
    </source>
</evidence>
<dbReference type="RefSeq" id="XP_007707130.1">
    <property type="nucleotide sequence ID" value="XM_007708940.1"/>
</dbReference>
<evidence type="ECO:0000313" key="2">
    <source>
        <dbReference type="Proteomes" id="UP000053841"/>
    </source>
</evidence>
<keyword evidence="2" id="KW-1185">Reference proteome</keyword>
<dbReference type="KEGG" id="bze:COCCADRAFT_750"/>
<sequence length="325" mass="36819">MAPAPQKICVETDWPAHKKGCRDFRNRRLEKKLERITDILQQVYYIFRKNTWDVPVAAIMVRGDCVEIHPSLSQEPSFFSKFPDHLPMSEQTRNAIISAFSCNDPLAYFKDMISASLEGMDVKVEECKATLGKITQKVVFRTSGEQPVDCSAFAHEILRITVPGKRWIIDITGAQFGIHKTLWAWEDYKNKHHAKMGMIYKLGTNEILVKALSNVEGLHGMRHTIKEMAAGTLNTAIKEWTGSHHSIAAMILKNDDEYEATKLSFLSSMDVAVRSFVAANRFETEIRKALEYELSNPGMSDKMINTVADVFTLSLFIGSRGRNSR</sequence>
<dbReference type="OrthoDB" id="432970at2759"/>